<dbReference type="InterPro" id="IPR033749">
    <property type="entry name" value="Polyprenyl_synt_CS"/>
</dbReference>
<dbReference type="InterPro" id="IPR008949">
    <property type="entry name" value="Isoprenoid_synthase_dom_sf"/>
</dbReference>
<comment type="cofactor">
    <cofactor evidence="1">
        <name>Mg(2+)</name>
        <dbReference type="ChEBI" id="CHEBI:18420"/>
    </cofactor>
</comment>
<dbReference type="InterPro" id="IPR000092">
    <property type="entry name" value="Polyprenyl_synt"/>
</dbReference>
<dbReference type="Pfam" id="PF00348">
    <property type="entry name" value="polyprenyl_synt"/>
    <property type="match status" value="1"/>
</dbReference>
<keyword evidence="4" id="KW-0479">Metal-binding</keyword>
<comment type="similarity">
    <text evidence="2 6">Belongs to the FPP/GGPP synthase family.</text>
</comment>
<evidence type="ECO:0000256" key="6">
    <source>
        <dbReference type="RuleBase" id="RU004466"/>
    </source>
</evidence>
<dbReference type="EMBL" id="GU567968">
    <property type="protein sequence ID" value="ADI21887.1"/>
    <property type="molecule type" value="Genomic_DNA"/>
</dbReference>
<dbReference type="PANTHER" id="PTHR12001:SF69">
    <property type="entry name" value="ALL TRANS-POLYPRENYL-DIPHOSPHATE SYNTHASE PDSS1"/>
    <property type="match status" value="1"/>
</dbReference>
<dbReference type="CDD" id="cd00685">
    <property type="entry name" value="Trans_IPPS_HT"/>
    <property type="match status" value="1"/>
</dbReference>
<protein>
    <submittedName>
        <fullName evidence="7">Geranylgeranyl pyrophosphate synthase</fullName>
    </submittedName>
</protein>
<evidence type="ECO:0000256" key="3">
    <source>
        <dbReference type="ARBA" id="ARBA00022679"/>
    </source>
</evidence>
<dbReference type="PROSITE" id="PS00444">
    <property type="entry name" value="POLYPRENYL_SYNTHASE_2"/>
    <property type="match status" value="1"/>
</dbReference>
<sequence length="277" mass="30671">MPRMHYLMSLKEFDQSDSALSGLGESDDVGFLAFFENYLSDILDSLDRPVREFARRVLLGGGKRIRPLLVYRCGSDSPDVTDDLLKVSAILELVHVATLVHDDVLDHAKIRRSRATIHTEIGEHAAILLGDALFSFALELATEFPTTRICNIVSSATRRTCSGEIMQTFARGNYDLGLPDYFSFIQDKTGEFFKASCQAGAFLAGHSECILDLVGEFGLSLGLNYQIFDDLVDSFGKTDAAGKCLGTDFDSGKITLPLLFLFQKLSFDQSLELRKRS</sequence>
<accession>E7C363</accession>
<dbReference type="GO" id="GO:0008299">
    <property type="term" value="P:isoprenoid biosynthetic process"/>
    <property type="evidence" value="ECO:0007669"/>
    <property type="project" value="InterPro"/>
</dbReference>
<evidence type="ECO:0000313" key="7">
    <source>
        <dbReference type="EMBL" id="ADI21887.1"/>
    </source>
</evidence>
<dbReference type="GO" id="GO:0004659">
    <property type="term" value="F:prenyltransferase activity"/>
    <property type="evidence" value="ECO:0007669"/>
    <property type="project" value="InterPro"/>
</dbReference>
<name>E7C363_9BACT</name>
<dbReference type="AlphaFoldDB" id="E7C363"/>
<dbReference type="SFLD" id="SFLDS00005">
    <property type="entry name" value="Isoprenoid_Synthase_Type_I"/>
    <property type="match status" value="1"/>
</dbReference>
<keyword evidence="5" id="KW-0460">Magnesium</keyword>
<evidence type="ECO:0000256" key="2">
    <source>
        <dbReference type="ARBA" id="ARBA00006706"/>
    </source>
</evidence>
<evidence type="ECO:0000256" key="5">
    <source>
        <dbReference type="ARBA" id="ARBA00022842"/>
    </source>
</evidence>
<dbReference type="SUPFAM" id="SSF48576">
    <property type="entry name" value="Terpenoid synthases"/>
    <property type="match status" value="1"/>
</dbReference>
<organism evidence="7">
    <name type="scientific">uncultured verrucomicrobium HF0130_25O04</name>
    <dbReference type="NCBI Taxonomy" id="723596"/>
    <lineage>
        <taxon>Bacteria</taxon>
        <taxon>Pseudomonadati</taxon>
        <taxon>Verrucomicrobiota</taxon>
        <taxon>environmental samples</taxon>
    </lineage>
</organism>
<evidence type="ECO:0000256" key="4">
    <source>
        <dbReference type="ARBA" id="ARBA00022723"/>
    </source>
</evidence>
<evidence type="ECO:0000256" key="1">
    <source>
        <dbReference type="ARBA" id="ARBA00001946"/>
    </source>
</evidence>
<dbReference type="PANTHER" id="PTHR12001">
    <property type="entry name" value="GERANYLGERANYL PYROPHOSPHATE SYNTHASE"/>
    <property type="match status" value="1"/>
</dbReference>
<reference evidence="7" key="1">
    <citation type="submission" date="2010-01" db="EMBL/GenBank/DDBJ databases">
        <title>Genome fragments of uncultured bacteria from the North Pacific subtropical Gyre.</title>
        <authorList>
            <person name="Pham V.D."/>
            <person name="Delong E.F."/>
        </authorList>
    </citation>
    <scope>NUCLEOTIDE SEQUENCE</scope>
</reference>
<proteinExistence type="inferred from homology"/>
<dbReference type="GO" id="GO:0046872">
    <property type="term" value="F:metal ion binding"/>
    <property type="evidence" value="ECO:0007669"/>
    <property type="project" value="UniProtKB-KW"/>
</dbReference>
<keyword evidence="3 6" id="KW-0808">Transferase</keyword>
<dbReference type="Gene3D" id="1.10.600.10">
    <property type="entry name" value="Farnesyl Diphosphate Synthase"/>
    <property type="match status" value="1"/>
</dbReference>